<feature type="domain" description="GH18" evidence="2">
    <location>
        <begin position="1"/>
        <end position="234"/>
    </location>
</feature>
<sequence>KFSTNIVNFIQQYKLDGVHLDWEFPGTTTEGANYNLLFKAIKSKMSTLVSIALPPSDYSLRYFPLKDLDKNMDYFILMNYDYYGQWDYTMNIGVGCHVDKTVTVESIEMIVKSGINTKKLYGGVANYARTFKLKSTSCTGFGCAFTGPTSGAIKGKLTNYAGFMSENELLAINKSDRTRWSDANSHCDIMTYEKGTNWAAWMKAAERTNLIQWYQQIGLGGSALWAINYDLPVN</sequence>
<dbReference type="PANTHER" id="PTHR47700:SF2">
    <property type="entry name" value="CHITINASE"/>
    <property type="match status" value="1"/>
</dbReference>
<dbReference type="Proteomes" id="UP000694255">
    <property type="component" value="Unassembled WGS sequence"/>
</dbReference>
<keyword evidence="4" id="KW-1185">Reference proteome</keyword>
<dbReference type="GO" id="GO:0008061">
    <property type="term" value="F:chitin binding"/>
    <property type="evidence" value="ECO:0007669"/>
    <property type="project" value="UniProtKB-KW"/>
</dbReference>
<evidence type="ECO:0000256" key="1">
    <source>
        <dbReference type="ARBA" id="ARBA00022669"/>
    </source>
</evidence>
<comment type="caution">
    <text evidence="3">The sequence shown here is derived from an EMBL/GenBank/DDBJ whole genome shotgun (WGS) entry which is preliminary data.</text>
</comment>
<dbReference type="Pfam" id="PF00704">
    <property type="entry name" value="Glyco_hydro_18"/>
    <property type="match status" value="1"/>
</dbReference>
<gene>
    <name evidence="3" type="ORF">J8A68_002053</name>
</gene>
<keyword evidence="1" id="KW-0147">Chitin-binding</keyword>
<dbReference type="EMBL" id="JAGSYN010000088">
    <property type="protein sequence ID" value="KAG7664418.1"/>
    <property type="molecule type" value="Genomic_DNA"/>
</dbReference>
<dbReference type="RefSeq" id="XP_049264650.1">
    <property type="nucleotide sequence ID" value="XM_049405763.1"/>
</dbReference>
<accession>A0A8J5QQ64</accession>
<dbReference type="GeneID" id="73468854"/>
<dbReference type="PROSITE" id="PS51910">
    <property type="entry name" value="GH18_2"/>
    <property type="match status" value="1"/>
</dbReference>
<organism evidence="3 4">
    <name type="scientific">[Candida] subhashii</name>
    <dbReference type="NCBI Taxonomy" id="561895"/>
    <lineage>
        <taxon>Eukaryota</taxon>
        <taxon>Fungi</taxon>
        <taxon>Dikarya</taxon>
        <taxon>Ascomycota</taxon>
        <taxon>Saccharomycotina</taxon>
        <taxon>Pichiomycetes</taxon>
        <taxon>Debaryomycetaceae</taxon>
        <taxon>Spathaspora</taxon>
    </lineage>
</organism>
<reference evidence="3 4" key="1">
    <citation type="journal article" date="2021" name="DNA Res.">
        <title>Genome analysis of Candida subhashii reveals its hybrid nature and dual mitochondrial genome conformations.</title>
        <authorList>
            <person name="Mixao V."/>
            <person name="Hegedusova E."/>
            <person name="Saus E."/>
            <person name="Pryszcz L.P."/>
            <person name="Cillingova A."/>
            <person name="Nosek J."/>
            <person name="Gabaldon T."/>
        </authorList>
    </citation>
    <scope>NUCLEOTIDE SEQUENCE [LARGE SCALE GENOMIC DNA]</scope>
    <source>
        <strain evidence="3 4">CBS 10753</strain>
    </source>
</reference>
<feature type="non-terminal residue" evidence="3">
    <location>
        <position position="1"/>
    </location>
</feature>
<evidence type="ECO:0000313" key="3">
    <source>
        <dbReference type="EMBL" id="KAG7664418.1"/>
    </source>
</evidence>
<evidence type="ECO:0000259" key="2">
    <source>
        <dbReference type="PROSITE" id="PS51910"/>
    </source>
</evidence>
<evidence type="ECO:0000313" key="4">
    <source>
        <dbReference type="Proteomes" id="UP000694255"/>
    </source>
</evidence>
<dbReference type="InterPro" id="IPR001223">
    <property type="entry name" value="Glyco_hydro18_cat"/>
</dbReference>
<name>A0A8J5QQ64_9ASCO</name>
<dbReference type="InterPro" id="IPR053214">
    <property type="entry name" value="LysM12-like"/>
</dbReference>
<dbReference type="AlphaFoldDB" id="A0A8J5QQ64"/>
<protein>
    <recommendedName>
        <fullName evidence="2">GH18 domain-containing protein</fullName>
    </recommendedName>
</protein>
<dbReference type="OrthoDB" id="76388at2759"/>
<dbReference type="SMART" id="SM00636">
    <property type="entry name" value="Glyco_18"/>
    <property type="match status" value="1"/>
</dbReference>
<dbReference type="PANTHER" id="PTHR47700">
    <property type="entry name" value="V CHITINASE, PUTATIVE (AFU_ORTHOLOGUE AFUA_6G13720)-RELATED"/>
    <property type="match status" value="1"/>
</dbReference>
<dbReference type="GO" id="GO:0005975">
    <property type="term" value="P:carbohydrate metabolic process"/>
    <property type="evidence" value="ECO:0007669"/>
    <property type="project" value="InterPro"/>
</dbReference>
<dbReference type="InterPro" id="IPR011583">
    <property type="entry name" value="Chitinase_II/V-like_cat"/>
</dbReference>
<proteinExistence type="predicted"/>